<evidence type="ECO:0000313" key="3">
    <source>
        <dbReference type="Proteomes" id="UP001497392"/>
    </source>
</evidence>
<gene>
    <name evidence="2" type="primary">g12199</name>
    <name evidence="2" type="ORF">VP750_LOCUS10872</name>
</gene>
<comment type="caution">
    <text evidence="2">The sequence shown here is derived from an EMBL/GenBank/DDBJ whole genome shotgun (WGS) entry which is preliminary data.</text>
</comment>
<keyword evidence="3" id="KW-1185">Reference proteome</keyword>
<sequence>MLQQSREDETVVLAEQASQTGRGGLNKAMPARLVYRAASENQVLGRRETIIRVTKDHEVVDVDGFVFKRKRRMPLSENANVPDEQAKRFKICDTDKAWNQLQIRNQDDGNSSPSQRAGDRGDRHIVGEAANHGGAAVTASIAQAALESLPFEGASEGSRLMALCQRCIEDVVAGAEELSGAEQLQDMLAAFLSAVEASLEDGTLQAADAAPTSNAALEEQRVLLAQLQSEQDVLQSRLQAFEQEEQDWLQLMKETENTAEEASPGAAAGDDDVVEPAGFDSAVTESLRQAHVSTHRTLTFQVDGLCAMVEGVQDLVARAEQISAKEFDVLFKKNFSALPGLSSPARLIREMVKPDIADAGVSTGC</sequence>
<evidence type="ECO:0000313" key="2">
    <source>
        <dbReference type="EMBL" id="CAL5228966.1"/>
    </source>
</evidence>
<dbReference type="Proteomes" id="UP001497392">
    <property type="component" value="Unassembled WGS sequence"/>
</dbReference>
<dbReference type="EMBL" id="CAXHTA020000019">
    <property type="protein sequence ID" value="CAL5228966.1"/>
    <property type="molecule type" value="Genomic_DNA"/>
</dbReference>
<evidence type="ECO:0000256" key="1">
    <source>
        <dbReference type="SAM" id="MobiDB-lite"/>
    </source>
</evidence>
<name>A0ABP1G9R1_9CHLO</name>
<feature type="region of interest" description="Disordered" evidence="1">
    <location>
        <begin position="256"/>
        <end position="275"/>
    </location>
</feature>
<reference evidence="2 3" key="1">
    <citation type="submission" date="2024-06" db="EMBL/GenBank/DDBJ databases">
        <authorList>
            <person name="Kraege A."/>
            <person name="Thomma B."/>
        </authorList>
    </citation>
    <scope>NUCLEOTIDE SEQUENCE [LARGE SCALE GENOMIC DNA]</scope>
</reference>
<accession>A0ABP1G9R1</accession>
<organism evidence="2 3">
    <name type="scientific">Coccomyxa viridis</name>
    <dbReference type="NCBI Taxonomy" id="1274662"/>
    <lineage>
        <taxon>Eukaryota</taxon>
        <taxon>Viridiplantae</taxon>
        <taxon>Chlorophyta</taxon>
        <taxon>core chlorophytes</taxon>
        <taxon>Trebouxiophyceae</taxon>
        <taxon>Trebouxiophyceae incertae sedis</taxon>
        <taxon>Coccomyxaceae</taxon>
        <taxon>Coccomyxa</taxon>
    </lineage>
</organism>
<proteinExistence type="predicted"/>
<protein>
    <submittedName>
        <fullName evidence="2">G12199 protein</fullName>
    </submittedName>
</protein>